<dbReference type="AlphaFoldDB" id="A0A7G5IIK6"/>
<dbReference type="InterPro" id="IPR013216">
    <property type="entry name" value="Methyltransf_11"/>
</dbReference>
<dbReference type="GO" id="GO:0032259">
    <property type="term" value="P:methylation"/>
    <property type="evidence" value="ECO:0007669"/>
    <property type="project" value="UniProtKB-KW"/>
</dbReference>
<keyword evidence="3" id="KW-1185">Reference proteome</keyword>
<gene>
    <name evidence="2" type="ORF">H3309_01430</name>
</gene>
<evidence type="ECO:0000259" key="1">
    <source>
        <dbReference type="Pfam" id="PF08241"/>
    </source>
</evidence>
<dbReference type="KEGG" id="sand:H3309_01430"/>
<feature type="domain" description="Methyltransferase type 11" evidence="1">
    <location>
        <begin position="67"/>
        <end position="132"/>
    </location>
</feature>
<dbReference type="Proteomes" id="UP000515292">
    <property type="component" value="Chromosome"/>
</dbReference>
<dbReference type="CDD" id="cd02440">
    <property type="entry name" value="AdoMet_MTases"/>
    <property type="match status" value="1"/>
</dbReference>
<accession>A0A7G5IIK6</accession>
<evidence type="ECO:0000313" key="3">
    <source>
        <dbReference type="Proteomes" id="UP000515292"/>
    </source>
</evidence>
<evidence type="ECO:0000313" key="2">
    <source>
        <dbReference type="EMBL" id="QMW23198.1"/>
    </source>
</evidence>
<dbReference type="Gene3D" id="3.40.50.150">
    <property type="entry name" value="Vaccinia Virus protein VP39"/>
    <property type="match status" value="1"/>
</dbReference>
<protein>
    <submittedName>
        <fullName evidence="2">Class I SAM-dependent methyltransferase</fullName>
    </submittedName>
</protein>
<proteinExistence type="predicted"/>
<organism evidence="2 3">
    <name type="scientific">Sandaracinobacteroides saxicola</name>
    <dbReference type="NCBI Taxonomy" id="2759707"/>
    <lineage>
        <taxon>Bacteria</taxon>
        <taxon>Pseudomonadati</taxon>
        <taxon>Pseudomonadota</taxon>
        <taxon>Alphaproteobacteria</taxon>
        <taxon>Sphingomonadales</taxon>
        <taxon>Sphingosinicellaceae</taxon>
        <taxon>Sandaracinobacteroides</taxon>
    </lineage>
</organism>
<keyword evidence="2" id="KW-0808">Transferase</keyword>
<dbReference type="Pfam" id="PF08241">
    <property type="entry name" value="Methyltransf_11"/>
    <property type="match status" value="1"/>
</dbReference>
<keyword evidence="2" id="KW-0489">Methyltransferase</keyword>
<reference evidence="2 3" key="1">
    <citation type="submission" date="2020-07" db="EMBL/GenBank/DDBJ databases">
        <title>Complete genome sequence for Sandaracinobacter sp. M6.</title>
        <authorList>
            <person name="Tang Y."/>
            <person name="Liu Q."/>
            <person name="Guo Z."/>
            <person name="Lei P."/>
            <person name="Huang B."/>
        </authorList>
    </citation>
    <scope>NUCLEOTIDE SEQUENCE [LARGE SCALE GENOMIC DNA]</scope>
    <source>
        <strain evidence="2 3">M6</strain>
    </source>
</reference>
<dbReference type="GO" id="GO:0008757">
    <property type="term" value="F:S-adenosylmethionine-dependent methyltransferase activity"/>
    <property type="evidence" value="ECO:0007669"/>
    <property type="project" value="InterPro"/>
</dbReference>
<dbReference type="SUPFAM" id="SSF53335">
    <property type="entry name" value="S-adenosyl-L-methionine-dependent methyltransferases"/>
    <property type="match status" value="1"/>
</dbReference>
<name>A0A7G5IIK6_9SPHN</name>
<dbReference type="InterPro" id="IPR029063">
    <property type="entry name" value="SAM-dependent_MTases_sf"/>
</dbReference>
<dbReference type="EMBL" id="CP059851">
    <property type="protein sequence ID" value="QMW23198.1"/>
    <property type="molecule type" value="Genomic_DNA"/>
</dbReference>
<dbReference type="RefSeq" id="WP_182296840.1">
    <property type="nucleotide sequence ID" value="NZ_CP059851.1"/>
</dbReference>
<sequence length="228" mass="25802">MAATGTGRFFEGLSARFRAGRDVALRAFLSRLSAANGGALRVLDLGGRVDYWARVGFDFLDAHDIHIHCINYTTDELRLNVGQHPRITAEVGDARNLPHLADGSFDLVHSNSVIEHVGRFADMLAFAGETRRLAPAYYLQTPYFWFPIDPHSPRAPFIHWLPNPLRLKIVRRVKVGWARPTRDVAHSMRNIESTMLIDKSMLRALLPDARIRFERLLLLPKSLIAERG</sequence>